<proteinExistence type="predicted"/>
<gene>
    <name evidence="1" type="ORF">HMPREF9134_01500</name>
</gene>
<protein>
    <recommendedName>
        <fullName evidence="3">Bacterial group 2 Ig-like protein</fullName>
    </recommendedName>
</protein>
<dbReference type="STRING" id="1127696.HMPREF9134_01500"/>
<comment type="caution">
    <text evidence="1">The sequence shown here is derived from an EMBL/GenBank/DDBJ whole genome shotgun (WGS) entry which is preliminary data.</text>
</comment>
<sequence length="315" mass="34961">MKKIITLLSLLLFFASCHKESDRPVTPLRLGEDDAKELQVTQSETRMILLKGGDGKYSATIEDARIASSSISRDTLRVSGILYGETSLTIRSHDEVRRVRVKVVPPPFASNEDVVTLHPGDNVQTLSLSGGGARATLNIEDPEKAADIQWEASSGLVKIKAKYEGDIKLIATSEDRKTTKEILIKVRCVGTADRLGIYMTNSRQLSQLFPCRIVARREGQYVRFSENSNPILRTKSGLTPGARINRALTLSPEIVSPVVGEARKVKIGWLDAEALYQGHPLKREGEYTVYVEEVRDRQVVLRGQGFKIVSPYRKG</sequence>
<name>L1NA68_9PORP</name>
<evidence type="ECO:0008006" key="3">
    <source>
        <dbReference type="Google" id="ProtNLM"/>
    </source>
</evidence>
<dbReference type="EMBL" id="AMEQ01000040">
    <property type="protein sequence ID" value="EKY00170.1"/>
    <property type="molecule type" value="Genomic_DNA"/>
</dbReference>
<dbReference type="eggNOG" id="ENOG502ZC1T">
    <property type="taxonomic scope" value="Bacteria"/>
</dbReference>
<dbReference type="RefSeq" id="WP_005467610.1">
    <property type="nucleotide sequence ID" value="NZ_KB291032.1"/>
</dbReference>
<dbReference type="AlphaFoldDB" id="L1NA68"/>
<dbReference type="PROSITE" id="PS51257">
    <property type="entry name" value="PROKAR_LIPOPROTEIN"/>
    <property type="match status" value="1"/>
</dbReference>
<evidence type="ECO:0000313" key="2">
    <source>
        <dbReference type="Proteomes" id="UP000010408"/>
    </source>
</evidence>
<dbReference type="Proteomes" id="UP000010408">
    <property type="component" value="Unassembled WGS sequence"/>
</dbReference>
<reference evidence="1 2" key="1">
    <citation type="submission" date="2012-05" db="EMBL/GenBank/DDBJ databases">
        <authorList>
            <person name="Weinstock G."/>
            <person name="Sodergren E."/>
            <person name="Lobos E.A."/>
            <person name="Fulton L."/>
            <person name="Fulton R."/>
            <person name="Courtney L."/>
            <person name="Fronick C."/>
            <person name="O'Laughlin M."/>
            <person name="Godfrey J."/>
            <person name="Wilson R.M."/>
            <person name="Miner T."/>
            <person name="Farmer C."/>
            <person name="Delehaunty K."/>
            <person name="Cordes M."/>
            <person name="Minx P."/>
            <person name="Tomlinson C."/>
            <person name="Chen J."/>
            <person name="Wollam A."/>
            <person name="Pepin K.H."/>
            <person name="Bhonagiri V."/>
            <person name="Zhang X."/>
            <person name="Suruliraj S."/>
            <person name="Warren W."/>
            <person name="Mitreva M."/>
            <person name="Mardis E.R."/>
            <person name="Wilson R.K."/>
        </authorList>
    </citation>
    <scope>NUCLEOTIDE SEQUENCE [LARGE SCALE GENOMIC DNA]</scope>
    <source>
        <strain evidence="1 2">F0037</strain>
    </source>
</reference>
<dbReference type="PATRIC" id="fig|1127696.3.peg.1354"/>
<organism evidence="1 2">
    <name type="scientific">Porphyromonas catoniae F0037</name>
    <dbReference type="NCBI Taxonomy" id="1127696"/>
    <lineage>
        <taxon>Bacteria</taxon>
        <taxon>Pseudomonadati</taxon>
        <taxon>Bacteroidota</taxon>
        <taxon>Bacteroidia</taxon>
        <taxon>Bacteroidales</taxon>
        <taxon>Porphyromonadaceae</taxon>
        <taxon>Porphyromonas</taxon>
    </lineage>
</organism>
<evidence type="ECO:0000313" key="1">
    <source>
        <dbReference type="EMBL" id="EKY00170.1"/>
    </source>
</evidence>
<accession>L1NA68</accession>
<dbReference type="HOGENOM" id="CLU_917849_0_0_10"/>